<dbReference type="EMBL" id="KV000917">
    <property type="protein sequence ID" value="KZV39564.1"/>
    <property type="molecule type" value="Genomic_DNA"/>
</dbReference>
<evidence type="ECO:0000313" key="2">
    <source>
        <dbReference type="Proteomes" id="UP000250235"/>
    </source>
</evidence>
<gene>
    <name evidence="1" type="ORF">F511_31396</name>
</gene>
<organism evidence="1 2">
    <name type="scientific">Dorcoceras hygrometricum</name>
    <dbReference type="NCBI Taxonomy" id="472368"/>
    <lineage>
        <taxon>Eukaryota</taxon>
        <taxon>Viridiplantae</taxon>
        <taxon>Streptophyta</taxon>
        <taxon>Embryophyta</taxon>
        <taxon>Tracheophyta</taxon>
        <taxon>Spermatophyta</taxon>
        <taxon>Magnoliopsida</taxon>
        <taxon>eudicotyledons</taxon>
        <taxon>Gunneridae</taxon>
        <taxon>Pentapetalae</taxon>
        <taxon>asterids</taxon>
        <taxon>lamiids</taxon>
        <taxon>Lamiales</taxon>
        <taxon>Gesneriaceae</taxon>
        <taxon>Didymocarpoideae</taxon>
        <taxon>Trichosporeae</taxon>
        <taxon>Loxocarpinae</taxon>
        <taxon>Dorcoceras</taxon>
    </lineage>
</organism>
<name>A0A2Z7BYT7_9LAMI</name>
<dbReference type="AlphaFoldDB" id="A0A2Z7BYT7"/>
<evidence type="ECO:0000313" key="1">
    <source>
        <dbReference type="EMBL" id="KZV39564.1"/>
    </source>
</evidence>
<protein>
    <submittedName>
        <fullName evidence="1">Uncharacterized protein</fullName>
    </submittedName>
</protein>
<keyword evidence="2" id="KW-1185">Reference proteome</keyword>
<reference evidence="1 2" key="1">
    <citation type="journal article" date="2015" name="Proc. Natl. Acad. Sci. U.S.A.">
        <title>The resurrection genome of Boea hygrometrica: A blueprint for survival of dehydration.</title>
        <authorList>
            <person name="Xiao L."/>
            <person name="Yang G."/>
            <person name="Zhang L."/>
            <person name="Yang X."/>
            <person name="Zhao S."/>
            <person name="Ji Z."/>
            <person name="Zhou Q."/>
            <person name="Hu M."/>
            <person name="Wang Y."/>
            <person name="Chen M."/>
            <person name="Xu Y."/>
            <person name="Jin H."/>
            <person name="Xiao X."/>
            <person name="Hu G."/>
            <person name="Bao F."/>
            <person name="Hu Y."/>
            <person name="Wan P."/>
            <person name="Li L."/>
            <person name="Deng X."/>
            <person name="Kuang T."/>
            <person name="Xiang C."/>
            <person name="Zhu J.K."/>
            <person name="Oliver M.J."/>
            <person name="He Y."/>
        </authorList>
    </citation>
    <scope>NUCLEOTIDE SEQUENCE [LARGE SCALE GENOMIC DNA]</scope>
    <source>
        <strain evidence="2">cv. XS01</strain>
    </source>
</reference>
<accession>A0A2Z7BYT7</accession>
<sequence length="115" mass="13467">MTSAVMSSQSAGSYSRTSRWMIQTQEIKRRRTGRTFSRKIQYIQQLSQDDVPVASYSASSRKHFKINVWTTSRSTMKRKTRCEVVAMGKYFIPVDWIAKERKPDAEKKQLLREVL</sequence>
<proteinExistence type="predicted"/>
<dbReference type="Proteomes" id="UP000250235">
    <property type="component" value="Unassembled WGS sequence"/>
</dbReference>